<reference evidence="1" key="1">
    <citation type="submission" date="2020-08" db="EMBL/GenBank/DDBJ databases">
        <title>Multicomponent nature underlies the extraordinary mechanical properties of spider dragline silk.</title>
        <authorList>
            <person name="Kono N."/>
            <person name="Nakamura H."/>
            <person name="Mori M."/>
            <person name="Yoshida Y."/>
            <person name="Ohtoshi R."/>
            <person name="Malay A.D."/>
            <person name="Moran D.A.P."/>
            <person name="Tomita M."/>
            <person name="Numata K."/>
            <person name="Arakawa K."/>
        </authorList>
    </citation>
    <scope>NUCLEOTIDE SEQUENCE</scope>
</reference>
<protein>
    <submittedName>
        <fullName evidence="1">Uncharacterized protein</fullName>
    </submittedName>
</protein>
<accession>A0A8X6WRC2</accession>
<evidence type="ECO:0000313" key="2">
    <source>
        <dbReference type="Proteomes" id="UP000886998"/>
    </source>
</evidence>
<comment type="caution">
    <text evidence="1">The sequence shown here is derived from an EMBL/GenBank/DDBJ whole genome shotgun (WGS) entry which is preliminary data.</text>
</comment>
<dbReference type="EMBL" id="BMAV01001134">
    <property type="protein sequence ID" value="GFY38969.1"/>
    <property type="molecule type" value="Genomic_DNA"/>
</dbReference>
<name>A0A8X6WRC2_9ARAC</name>
<sequence>MKYYREHFWSKFNQKNNQNVWLSELLYIPKWPRDRAVADFRIATDHTTACLSKHLNMIGIAQSLCKLCDSNGETGRPSFGTLPFIQLWIHVDQILGG</sequence>
<dbReference type="OrthoDB" id="6431360at2759"/>
<gene>
    <name evidence="1" type="ORF">TNIN_121871</name>
</gene>
<keyword evidence="2" id="KW-1185">Reference proteome</keyword>
<proteinExistence type="predicted"/>
<dbReference type="AlphaFoldDB" id="A0A8X6WRC2"/>
<evidence type="ECO:0000313" key="1">
    <source>
        <dbReference type="EMBL" id="GFY38969.1"/>
    </source>
</evidence>
<organism evidence="1 2">
    <name type="scientific">Trichonephila inaurata madagascariensis</name>
    <dbReference type="NCBI Taxonomy" id="2747483"/>
    <lineage>
        <taxon>Eukaryota</taxon>
        <taxon>Metazoa</taxon>
        <taxon>Ecdysozoa</taxon>
        <taxon>Arthropoda</taxon>
        <taxon>Chelicerata</taxon>
        <taxon>Arachnida</taxon>
        <taxon>Araneae</taxon>
        <taxon>Araneomorphae</taxon>
        <taxon>Entelegynae</taxon>
        <taxon>Araneoidea</taxon>
        <taxon>Nephilidae</taxon>
        <taxon>Trichonephila</taxon>
        <taxon>Trichonephila inaurata</taxon>
    </lineage>
</organism>
<dbReference type="Proteomes" id="UP000886998">
    <property type="component" value="Unassembled WGS sequence"/>
</dbReference>